<protein>
    <submittedName>
        <fullName evidence="2">Uncharacterized protein</fullName>
    </submittedName>
</protein>
<name>A0AAD7MPD9_9AGAR</name>
<accession>A0AAD7MPD9</accession>
<feature type="compositionally biased region" description="Acidic residues" evidence="1">
    <location>
        <begin position="88"/>
        <end position="97"/>
    </location>
</feature>
<organism evidence="2 3">
    <name type="scientific">Mycena metata</name>
    <dbReference type="NCBI Taxonomy" id="1033252"/>
    <lineage>
        <taxon>Eukaryota</taxon>
        <taxon>Fungi</taxon>
        <taxon>Dikarya</taxon>
        <taxon>Basidiomycota</taxon>
        <taxon>Agaricomycotina</taxon>
        <taxon>Agaricomycetes</taxon>
        <taxon>Agaricomycetidae</taxon>
        <taxon>Agaricales</taxon>
        <taxon>Marasmiineae</taxon>
        <taxon>Mycenaceae</taxon>
        <taxon>Mycena</taxon>
    </lineage>
</organism>
<dbReference type="Proteomes" id="UP001215598">
    <property type="component" value="Unassembled WGS sequence"/>
</dbReference>
<dbReference type="AlphaFoldDB" id="A0AAD7MPD9"/>
<evidence type="ECO:0000313" key="2">
    <source>
        <dbReference type="EMBL" id="KAJ7726788.1"/>
    </source>
</evidence>
<keyword evidence="3" id="KW-1185">Reference proteome</keyword>
<comment type="caution">
    <text evidence="2">The sequence shown here is derived from an EMBL/GenBank/DDBJ whole genome shotgun (WGS) entry which is preliminary data.</text>
</comment>
<dbReference type="EMBL" id="JARKIB010000184">
    <property type="protein sequence ID" value="KAJ7726788.1"/>
    <property type="molecule type" value="Genomic_DNA"/>
</dbReference>
<gene>
    <name evidence="2" type="ORF">B0H16DRAFT_1331979</name>
</gene>
<sequence>MRIGGREFSHHLFVSHQELGPHDLILGQLFLQWFAARIEYERAGAVTLYLWRDGDRKVPPTIGVTITDPSDPRNTTTISRGHSAYVEEVSDEEAESF</sequence>
<evidence type="ECO:0000256" key="1">
    <source>
        <dbReference type="SAM" id="MobiDB-lite"/>
    </source>
</evidence>
<feature type="region of interest" description="Disordered" evidence="1">
    <location>
        <begin position="62"/>
        <end position="97"/>
    </location>
</feature>
<evidence type="ECO:0000313" key="3">
    <source>
        <dbReference type="Proteomes" id="UP001215598"/>
    </source>
</evidence>
<reference evidence="2" key="1">
    <citation type="submission" date="2023-03" db="EMBL/GenBank/DDBJ databases">
        <title>Massive genome expansion in bonnet fungi (Mycena s.s.) driven by repeated elements and novel gene families across ecological guilds.</title>
        <authorList>
            <consortium name="Lawrence Berkeley National Laboratory"/>
            <person name="Harder C.B."/>
            <person name="Miyauchi S."/>
            <person name="Viragh M."/>
            <person name="Kuo A."/>
            <person name="Thoen E."/>
            <person name="Andreopoulos B."/>
            <person name="Lu D."/>
            <person name="Skrede I."/>
            <person name="Drula E."/>
            <person name="Henrissat B."/>
            <person name="Morin E."/>
            <person name="Kohler A."/>
            <person name="Barry K."/>
            <person name="LaButti K."/>
            <person name="Morin E."/>
            <person name="Salamov A."/>
            <person name="Lipzen A."/>
            <person name="Mereny Z."/>
            <person name="Hegedus B."/>
            <person name="Baldrian P."/>
            <person name="Stursova M."/>
            <person name="Weitz H."/>
            <person name="Taylor A."/>
            <person name="Grigoriev I.V."/>
            <person name="Nagy L.G."/>
            <person name="Martin F."/>
            <person name="Kauserud H."/>
        </authorList>
    </citation>
    <scope>NUCLEOTIDE SEQUENCE</scope>
    <source>
        <strain evidence="2">CBHHK182m</strain>
    </source>
</reference>
<proteinExistence type="predicted"/>